<keyword evidence="5" id="KW-1185">Reference proteome</keyword>
<dbReference type="GO" id="GO:0016747">
    <property type="term" value="F:acyltransferase activity, transferring groups other than amino-acyl groups"/>
    <property type="evidence" value="ECO:0007669"/>
    <property type="project" value="InterPro"/>
</dbReference>
<dbReference type="Gene3D" id="3.40.630.30">
    <property type="match status" value="1"/>
</dbReference>
<dbReference type="PROSITE" id="PS51186">
    <property type="entry name" value="GNAT"/>
    <property type="match status" value="1"/>
</dbReference>
<dbReference type="CDD" id="cd04301">
    <property type="entry name" value="NAT_SF"/>
    <property type="match status" value="1"/>
</dbReference>
<evidence type="ECO:0000313" key="5">
    <source>
        <dbReference type="Proteomes" id="UP001265746"/>
    </source>
</evidence>
<keyword evidence="2" id="KW-0012">Acyltransferase</keyword>
<name>A0AAD9W2C1_PHOAM</name>
<dbReference type="Pfam" id="PF00583">
    <property type="entry name" value="Acetyltransf_1"/>
    <property type="match status" value="1"/>
</dbReference>
<dbReference type="PANTHER" id="PTHR43420">
    <property type="entry name" value="ACETYLTRANSFERASE"/>
    <property type="match status" value="1"/>
</dbReference>
<dbReference type="SUPFAM" id="SSF55729">
    <property type="entry name" value="Acyl-CoA N-acyltransferases (Nat)"/>
    <property type="match status" value="1"/>
</dbReference>
<protein>
    <recommendedName>
        <fullName evidence="3">N-acetyltransferase domain-containing protein</fullName>
    </recommendedName>
</protein>
<dbReference type="InterPro" id="IPR050680">
    <property type="entry name" value="YpeA/RimI_acetyltransf"/>
</dbReference>
<feature type="domain" description="N-acetyltransferase" evidence="3">
    <location>
        <begin position="24"/>
        <end position="171"/>
    </location>
</feature>
<dbReference type="InterPro" id="IPR000182">
    <property type="entry name" value="GNAT_dom"/>
</dbReference>
<organism evidence="4 5">
    <name type="scientific">Phomopsis amygdali</name>
    <name type="common">Fusicoccum amygdali</name>
    <dbReference type="NCBI Taxonomy" id="1214568"/>
    <lineage>
        <taxon>Eukaryota</taxon>
        <taxon>Fungi</taxon>
        <taxon>Dikarya</taxon>
        <taxon>Ascomycota</taxon>
        <taxon>Pezizomycotina</taxon>
        <taxon>Sordariomycetes</taxon>
        <taxon>Sordariomycetidae</taxon>
        <taxon>Diaporthales</taxon>
        <taxon>Diaporthaceae</taxon>
        <taxon>Diaporthe</taxon>
    </lineage>
</organism>
<dbReference type="EMBL" id="JAUJFL010000006">
    <property type="protein sequence ID" value="KAK2601483.1"/>
    <property type="molecule type" value="Genomic_DNA"/>
</dbReference>
<keyword evidence="1" id="KW-0808">Transferase</keyword>
<comment type="caution">
    <text evidence="4">The sequence shown here is derived from an EMBL/GenBank/DDBJ whole genome shotgun (WGS) entry which is preliminary data.</text>
</comment>
<gene>
    <name evidence="4" type="ORF">N8I77_010931</name>
</gene>
<accession>A0AAD9W2C1</accession>
<evidence type="ECO:0000256" key="1">
    <source>
        <dbReference type="ARBA" id="ARBA00022679"/>
    </source>
</evidence>
<sequence length="203" mass="22283">MVKKISNSLNMPHPSGIAKLPSGYHLERGVPSITEYRNLRKSAGLTPVTEAQAARVASGSWYGCHITCQDENNGQLRAVAMGRIIGDGGWYFHIADMATLPEYQRKGLGSIILKHLLAYIKENAPEDGTPYISLFADPPGRRLYESNGFVAGEHFNELGMVKEWIDEKHFGSVAKIDATQACKEGKGELDVATKSHRPSRQSS</sequence>
<evidence type="ECO:0000259" key="3">
    <source>
        <dbReference type="PROSITE" id="PS51186"/>
    </source>
</evidence>
<dbReference type="InterPro" id="IPR016181">
    <property type="entry name" value="Acyl_CoA_acyltransferase"/>
</dbReference>
<evidence type="ECO:0000313" key="4">
    <source>
        <dbReference type="EMBL" id="KAK2601483.1"/>
    </source>
</evidence>
<evidence type="ECO:0000256" key="2">
    <source>
        <dbReference type="ARBA" id="ARBA00023315"/>
    </source>
</evidence>
<reference evidence="4" key="1">
    <citation type="submission" date="2023-06" db="EMBL/GenBank/DDBJ databases">
        <authorList>
            <person name="Noh H."/>
        </authorList>
    </citation>
    <scope>NUCLEOTIDE SEQUENCE</scope>
    <source>
        <strain evidence="4">DUCC20226</strain>
    </source>
</reference>
<dbReference type="Proteomes" id="UP001265746">
    <property type="component" value="Unassembled WGS sequence"/>
</dbReference>
<dbReference type="AlphaFoldDB" id="A0AAD9W2C1"/>
<proteinExistence type="predicted"/>